<proteinExistence type="predicted"/>
<dbReference type="Proteomes" id="UP000053989">
    <property type="component" value="Unassembled WGS sequence"/>
</dbReference>
<accession>A0A0C3DR66</accession>
<evidence type="ECO:0000313" key="2">
    <source>
        <dbReference type="Proteomes" id="UP000053989"/>
    </source>
</evidence>
<reference evidence="1 2" key="1">
    <citation type="submission" date="2014-04" db="EMBL/GenBank/DDBJ databases">
        <authorList>
            <consortium name="DOE Joint Genome Institute"/>
            <person name="Kuo A."/>
            <person name="Kohler A."/>
            <person name="Nagy L.G."/>
            <person name="Floudas D."/>
            <person name="Copeland A."/>
            <person name="Barry K.W."/>
            <person name="Cichocki N."/>
            <person name="Veneault-Fourrey C."/>
            <person name="LaButti K."/>
            <person name="Lindquist E.A."/>
            <person name="Lipzen A."/>
            <person name="Lundell T."/>
            <person name="Morin E."/>
            <person name="Murat C."/>
            <person name="Sun H."/>
            <person name="Tunlid A."/>
            <person name="Henrissat B."/>
            <person name="Grigoriev I.V."/>
            <person name="Hibbett D.S."/>
            <person name="Martin F."/>
            <person name="Nordberg H.P."/>
            <person name="Cantor M.N."/>
            <person name="Hua S.X."/>
        </authorList>
    </citation>
    <scope>NUCLEOTIDE SEQUENCE [LARGE SCALE GENOMIC DNA]</scope>
    <source>
        <strain evidence="1 2">Foug A</strain>
    </source>
</reference>
<organism evidence="1 2">
    <name type="scientific">Scleroderma citrinum Foug A</name>
    <dbReference type="NCBI Taxonomy" id="1036808"/>
    <lineage>
        <taxon>Eukaryota</taxon>
        <taxon>Fungi</taxon>
        <taxon>Dikarya</taxon>
        <taxon>Basidiomycota</taxon>
        <taxon>Agaricomycotina</taxon>
        <taxon>Agaricomycetes</taxon>
        <taxon>Agaricomycetidae</taxon>
        <taxon>Boletales</taxon>
        <taxon>Sclerodermatineae</taxon>
        <taxon>Sclerodermataceae</taxon>
        <taxon>Scleroderma</taxon>
    </lineage>
</organism>
<dbReference type="InParanoid" id="A0A0C3DR66"/>
<dbReference type="HOGENOM" id="CLU_2795474_0_0_1"/>
<protein>
    <submittedName>
        <fullName evidence="1">Uncharacterized protein</fullName>
    </submittedName>
</protein>
<reference evidence="2" key="2">
    <citation type="submission" date="2015-01" db="EMBL/GenBank/DDBJ databases">
        <title>Evolutionary Origins and Diversification of the Mycorrhizal Mutualists.</title>
        <authorList>
            <consortium name="DOE Joint Genome Institute"/>
            <consortium name="Mycorrhizal Genomics Consortium"/>
            <person name="Kohler A."/>
            <person name="Kuo A."/>
            <person name="Nagy L.G."/>
            <person name="Floudas D."/>
            <person name="Copeland A."/>
            <person name="Barry K.W."/>
            <person name="Cichocki N."/>
            <person name="Veneault-Fourrey C."/>
            <person name="LaButti K."/>
            <person name="Lindquist E.A."/>
            <person name="Lipzen A."/>
            <person name="Lundell T."/>
            <person name="Morin E."/>
            <person name="Murat C."/>
            <person name="Riley R."/>
            <person name="Ohm R."/>
            <person name="Sun H."/>
            <person name="Tunlid A."/>
            <person name="Henrissat B."/>
            <person name="Grigoriev I.V."/>
            <person name="Hibbett D.S."/>
            <person name="Martin F."/>
        </authorList>
    </citation>
    <scope>NUCLEOTIDE SEQUENCE [LARGE SCALE GENOMIC DNA]</scope>
    <source>
        <strain evidence="2">Foug A</strain>
    </source>
</reference>
<dbReference type="AlphaFoldDB" id="A0A0C3DR66"/>
<name>A0A0C3DR66_9AGAM</name>
<sequence length="68" mass="7923">MARGVSNSWKEQCTEISVTFNASDRYGCFKGNTETTLESWHKRRFVRFRGLILRHTLLIQGPCYVRGL</sequence>
<gene>
    <name evidence="1" type="ORF">SCLCIDRAFT_1090475</name>
</gene>
<dbReference type="EMBL" id="KN822085">
    <property type="protein sequence ID" value="KIM58496.1"/>
    <property type="molecule type" value="Genomic_DNA"/>
</dbReference>
<evidence type="ECO:0000313" key="1">
    <source>
        <dbReference type="EMBL" id="KIM58496.1"/>
    </source>
</evidence>
<keyword evidence="2" id="KW-1185">Reference proteome</keyword>